<evidence type="ECO:0000259" key="3">
    <source>
        <dbReference type="Pfam" id="PF01732"/>
    </source>
</evidence>
<feature type="compositionally biased region" description="Low complexity" evidence="2">
    <location>
        <begin position="68"/>
        <end position="112"/>
    </location>
</feature>
<dbReference type="InterPro" id="IPR022381">
    <property type="entry name" value="Uncharacterised_MG067"/>
</dbReference>
<feature type="compositionally biased region" description="Low complexity" evidence="2">
    <location>
        <begin position="131"/>
        <end position="144"/>
    </location>
</feature>
<protein>
    <recommendedName>
        <fullName evidence="3">DUF31 domain-containing protein</fullName>
    </recommendedName>
</protein>
<dbReference type="Pfam" id="PF01732">
    <property type="entry name" value="Mycop_pep_DUF31"/>
    <property type="match status" value="1"/>
</dbReference>
<reference evidence="4 5" key="1">
    <citation type="journal article" date="2011" name="J. Bacteriol.">
        <title>Complete genome sequences of two hemotropic Mycoplasmas, Mycoplasma haemofelis strain Ohio2 and Mycoplasma suis strain Illinois.</title>
        <authorList>
            <person name="Messick J.B."/>
            <person name="Santos A.P."/>
            <person name="Guimaraes A.M."/>
        </authorList>
    </citation>
    <scope>NUCLEOTIDE SEQUENCE [LARGE SCALE GENOMIC DNA]</scope>
    <source>
        <strain evidence="4 5">Illinois</strain>
    </source>
</reference>
<proteinExistence type="predicted"/>
<evidence type="ECO:0000313" key="5">
    <source>
        <dbReference type="Proteomes" id="UP000007484"/>
    </source>
</evidence>
<dbReference type="RefSeq" id="WP_013610137.1">
    <property type="nucleotide sequence ID" value="NC_015155.1"/>
</dbReference>
<sequence length="676" mass="76941">MPFPSILKVVLLSVSGAGGIGYAGREFYKFANNSELLKKTKSFFEESFLGSEQSSRFSPPPQDDTEISRGISGISSDESSLSSQTSETYSSSTSSRDSSSSEDSTSLPTTESFSVEGQQNPTSQSTSEIQATSVGSSEAASAAAKPEQPKPIIENETGDWNKDSGLTNKAYGQKATKIIANKQKMSEQERKHIEEGRDEWYYWNYRNNFVSSGDVNLIKNSQQLKDDAKVYKMIKDHTVKLSTPCSAGTGWFLDFELPTSQDKYPTKWFIATNLHVINEIKFSESDNDYKVSLPVTKDTLDFYVNKNEKYKWCMEFLKKDSPSIDLLVEEDVTEELNRSDTQSVRYRSREQEYYKNHPVYIQMNENAGKGVNVRAPKIYETNIKNPKLVYASINFAGVKKDFDDERKTMDYFKDFGIVEVNFDNEEVAKKVTNKLFDKYYKNKVFEGSNTQTSEKSVNFFASELMSRYDVDQINDSEEHFFVGGYPTGDNRSGEISFSMNQKYRKRYDSNYRASINPTHSKLTYFKEINDKENWTGYNFTNEHDQVVKGHMNTEKNKNHFKTTKLLWNNKSLHTWGYSYLIDNTFLGGGASGSMVLDKDGGLLGLYTRYDGKGFNYAEIEAVRGNQIKDKNGRVLVPSFDLIAGKGGGLYSYRTQLETHKKDMKTYLSSKANWKYS</sequence>
<dbReference type="InterPro" id="IPR009003">
    <property type="entry name" value="Peptidase_S1_PA"/>
</dbReference>
<feature type="domain" description="DUF31" evidence="3">
    <location>
        <begin position="246"/>
        <end position="606"/>
    </location>
</feature>
<name>F0QS47_MYCSL</name>
<feature type="region of interest" description="Disordered" evidence="2">
    <location>
        <begin position="50"/>
        <end position="167"/>
    </location>
</feature>
<accession>F0QS47</accession>
<keyword evidence="5" id="KW-1185">Reference proteome</keyword>
<dbReference type="STRING" id="768700.MSU_0795"/>
<dbReference type="KEGG" id="mss:MSU_0795"/>
<evidence type="ECO:0000256" key="1">
    <source>
        <dbReference type="ARBA" id="ARBA00022475"/>
    </source>
</evidence>
<dbReference type="AlphaFoldDB" id="F0QS47"/>
<feature type="compositionally biased region" description="Polar residues" evidence="2">
    <location>
        <begin position="113"/>
        <end position="130"/>
    </location>
</feature>
<keyword evidence="1" id="KW-0472">Membrane</keyword>
<dbReference type="NCBIfam" id="NF045841">
    <property type="entry name" value="Ig_SerProt_MIP"/>
    <property type="match status" value="1"/>
</dbReference>
<keyword evidence="1" id="KW-1003">Cell membrane</keyword>
<dbReference type="InterPro" id="IPR022382">
    <property type="entry name" value="Mycoplasma_peptidase_DUF31"/>
</dbReference>
<dbReference type="HOGENOM" id="CLU_026987_0_0_14"/>
<dbReference type="SUPFAM" id="SSF50494">
    <property type="entry name" value="Trypsin-like serine proteases"/>
    <property type="match status" value="1"/>
</dbReference>
<evidence type="ECO:0000256" key="2">
    <source>
        <dbReference type="SAM" id="MobiDB-lite"/>
    </source>
</evidence>
<dbReference type="Proteomes" id="UP000007484">
    <property type="component" value="Chromosome"/>
</dbReference>
<gene>
    <name evidence="4" type="ordered locus">MSU_0795</name>
</gene>
<dbReference type="PRINTS" id="PR00840">
    <property type="entry name" value="Y06768FAMILY"/>
</dbReference>
<evidence type="ECO:0000313" key="4">
    <source>
        <dbReference type="EMBL" id="ADX98317.1"/>
    </source>
</evidence>
<organism evidence="4 5">
    <name type="scientific">Mycoplasma suis (strain Illinois)</name>
    <dbReference type="NCBI Taxonomy" id="768700"/>
    <lineage>
        <taxon>Bacteria</taxon>
        <taxon>Bacillati</taxon>
        <taxon>Mycoplasmatota</taxon>
        <taxon>Mollicutes</taxon>
        <taxon>Mycoplasmataceae</taxon>
        <taxon>Mycoplasma</taxon>
    </lineage>
</organism>
<dbReference type="EMBL" id="CP002525">
    <property type="protein sequence ID" value="ADX98317.1"/>
    <property type="molecule type" value="Genomic_DNA"/>
</dbReference>